<organism evidence="2">
    <name type="scientific">bioreactor metagenome</name>
    <dbReference type="NCBI Taxonomy" id="1076179"/>
    <lineage>
        <taxon>unclassified sequences</taxon>
        <taxon>metagenomes</taxon>
        <taxon>ecological metagenomes</taxon>
    </lineage>
</organism>
<dbReference type="Gene3D" id="3.90.1150.10">
    <property type="entry name" value="Aspartate Aminotransferase, domain 1"/>
    <property type="match status" value="1"/>
</dbReference>
<sequence length="58" mass="6361">MGGREYFGSRTPSYAPETMAQPESLLSRAVMFGLNIRMSDEAVERIERAVRAAAKAAL</sequence>
<evidence type="ECO:0000256" key="1">
    <source>
        <dbReference type="SAM" id="MobiDB-lite"/>
    </source>
</evidence>
<proteinExistence type="predicted"/>
<name>A0A645ES69_9ZZZZ</name>
<reference evidence="2" key="1">
    <citation type="submission" date="2019-08" db="EMBL/GenBank/DDBJ databases">
        <authorList>
            <person name="Kucharzyk K."/>
            <person name="Murdoch R.W."/>
            <person name="Higgins S."/>
            <person name="Loffler F."/>
        </authorList>
    </citation>
    <scope>NUCLEOTIDE SEQUENCE</scope>
</reference>
<dbReference type="EMBL" id="VSSQ01050787">
    <property type="protein sequence ID" value="MPN04861.1"/>
    <property type="molecule type" value="Genomic_DNA"/>
</dbReference>
<protein>
    <submittedName>
        <fullName evidence="2">Uncharacterized protein</fullName>
    </submittedName>
</protein>
<evidence type="ECO:0000313" key="2">
    <source>
        <dbReference type="EMBL" id="MPN04861.1"/>
    </source>
</evidence>
<comment type="caution">
    <text evidence="2">The sequence shown here is derived from an EMBL/GenBank/DDBJ whole genome shotgun (WGS) entry which is preliminary data.</text>
</comment>
<feature type="region of interest" description="Disordered" evidence="1">
    <location>
        <begin position="1"/>
        <end position="20"/>
    </location>
</feature>
<accession>A0A645ES69</accession>
<dbReference type="AlphaFoldDB" id="A0A645ES69"/>
<gene>
    <name evidence="2" type="ORF">SDC9_152109</name>
</gene>
<dbReference type="InterPro" id="IPR015422">
    <property type="entry name" value="PyrdxlP-dep_Trfase_small"/>
</dbReference>